<evidence type="ECO:0008006" key="12">
    <source>
        <dbReference type="Google" id="ProtNLM"/>
    </source>
</evidence>
<feature type="transmembrane region" description="Helical" evidence="7">
    <location>
        <begin position="43"/>
        <end position="63"/>
    </location>
</feature>
<dbReference type="RefSeq" id="WP_063191145.1">
    <property type="nucleotide sequence ID" value="NZ_JBDOCU010000008.1"/>
</dbReference>
<feature type="domain" description="YetF C-terminal" evidence="8">
    <location>
        <begin position="91"/>
        <end position="225"/>
    </location>
</feature>
<evidence type="ECO:0000256" key="5">
    <source>
        <dbReference type="ARBA" id="ARBA00022989"/>
    </source>
</evidence>
<dbReference type="Proteomes" id="UP000076510">
    <property type="component" value="Unassembled WGS sequence"/>
</dbReference>
<dbReference type="PANTHER" id="PTHR34582">
    <property type="entry name" value="UPF0702 TRANSMEMBRANE PROTEIN YCAP"/>
    <property type="match status" value="1"/>
</dbReference>
<dbReference type="Pfam" id="PF04239">
    <property type="entry name" value="DUF421"/>
    <property type="match status" value="1"/>
</dbReference>
<evidence type="ECO:0000256" key="6">
    <source>
        <dbReference type="ARBA" id="ARBA00023136"/>
    </source>
</evidence>
<dbReference type="InterPro" id="IPR007353">
    <property type="entry name" value="DUF421"/>
</dbReference>
<dbReference type="InterPro" id="IPR023090">
    <property type="entry name" value="UPF0702_alpha/beta_dom_sf"/>
</dbReference>
<evidence type="ECO:0000256" key="2">
    <source>
        <dbReference type="ARBA" id="ARBA00006448"/>
    </source>
</evidence>
<feature type="transmembrane region" description="Helical" evidence="7">
    <location>
        <begin position="12"/>
        <end position="31"/>
    </location>
</feature>
<dbReference type="Gene3D" id="3.30.240.20">
    <property type="entry name" value="bsu07140 like domains"/>
    <property type="match status" value="2"/>
</dbReference>
<feature type="domain" description="YetF-like N-terminal transmembrane" evidence="9">
    <location>
        <begin position="14"/>
        <end position="88"/>
    </location>
</feature>
<reference evidence="11" key="1">
    <citation type="submission" date="2016-01" db="EMBL/GenBank/DDBJ databases">
        <title>Whole genome sequencing of Bhargavaea cecembensis T14.</title>
        <authorList>
            <person name="Hong K.W."/>
        </authorList>
    </citation>
    <scope>NUCLEOTIDE SEQUENCE [LARGE SCALE GENOMIC DNA]</scope>
    <source>
        <strain evidence="11">M19</strain>
    </source>
</reference>
<comment type="caution">
    <text evidence="10">The sequence shown here is derived from an EMBL/GenBank/DDBJ whole genome shotgun (WGS) entry which is preliminary data.</text>
</comment>
<protein>
    <recommendedName>
        <fullName evidence="12">DUF421 domain-containing protein</fullName>
    </recommendedName>
</protein>
<dbReference type="AlphaFoldDB" id="A0A161TFG1"/>
<proteinExistence type="inferred from homology"/>
<feature type="transmembrane region" description="Helical" evidence="7">
    <location>
        <begin position="69"/>
        <end position="90"/>
    </location>
</feature>
<comment type="subcellular location">
    <subcellularLocation>
        <location evidence="1">Cell membrane</location>
        <topology evidence="1">Multi-pass membrane protein</topology>
    </subcellularLocation>
</comment>
<sequence>MGSSLLKGEIPLEYTSIAVELIVGYFALLILTKVLGKTQITQISAFDFISALILGELVGNSLYDDKISVFQVLTAILIWGALIFVTEFFTQKSRKFRHLMEGTPAIVINKGIINYTVLKKNHLDLNQLQHLLRAKDIFSIKECEYALLESNGTLSVIKKPLYDQVQRQDLSLPLKKATLPMSLIMDGEIVYDNLKIVGEDDRWLQTEISRQGFASPKDVLLAEWTENEPLLVQGYE</sequence>
<accession>A0A161TFG1</accession>
<evidence type="ECO:0000259" key="8">
    <source>
        <dbReference type="Pfam" id="PF04239"/>
    </source>
</evidence>
<evidence type="ECO:0000256" key="7">
    <source>
        <dbReference type="SAM" id="Phobius"/>
    </source>
</evidence>
<dbReference type="PANTHER" id="PTHR34582:SF5">
    <property type="entry name" value="UPF0702 TRANSMEMBRANE PROTEIN YETF"/>
    <property type="match status" value="1"/>
</dbReference>
<name>A0A161TFG1_9BACI</name>
<evidence type="ECO:0000256" key="4">
    <source>
        <dbReference type="ARBA" id="ARBA00022692"/>
    </source>
</evidence>
<keyword evidence="5 7" id="KW-1133">Transmembrane helix</keyword>
<keyword evidence="3" id="KW-1003">Cell membrane</keyword>
<dbReference type="OrthoDB" id="1076133at2"/>
<gene>
    <name evidence="10" type="ORF">AV649_00630</name>
</gene>
<organism evidence="10 11">
    <name type="scientific">Rossellomorea marisflavi</name>
    <dbReference type="NCBI Taxonomy" id="189381"/>
    <lineage>
        <taxon>Bacteria</taxon>
        <taxon>Bacillati</taxon>
        <taxon>Bacillota</taxon>
        <taxon>Bacilli</taxon>
        <taxon>Bacillales</taxon>
        <taxon>Bacillaceae</taxon>
        <taxon>Rossellomorea</taxon>
    </lineage>
</organism>
<keyword evidence="6 7" id="KW-0472">Membrane</keyword>
<evidence type="ECO:0000256" key="1">
    <source>
        <dbReference type="ARBA" id="ARBA00004651"/>
    </source>
</evidence>
<dbReference type="InterPro" id="IPR048454">
    <property type="entry name" value="YetF_N"/>
</dbReference>
<evidence type="ECO:0000313" key="10">
    <source>
        <dbReference type="EMBL" id="KZE49570.1"/>
    </source>
</evidence>
<dbReference type="Pfam" id="PF20730">
    <property type="entry name" value="YetF_N"/>
    <property type="match status" value="1"/>
</dbReference>
<dbReference type="GO" id="GO:0005886">
    <property type="term" value="C:plasma membrane"/>
    <property type="evidence" value="ECO:0007669"/>
    <property type="project" value="UniProtKB-SubCell"/>
</dbReference>
<comment type="similarity">
    <text evidence="2">Belongs to the UPF0702 family.</text>
</comment>
<evidence type="ECO:0000256" key="3">
    <source>
        <dbReference type="ARBA" id="ARBA00022475"/>
    </source>
</evidence>
<keyword evidence="4 7" id="KW-0812">Transmembrane</keyword>
<evidence type="ECO:0000259" key="9">
    <source>
        <dbReference type="Pfam" id="PF20730"/>
    </source>
</evidence>
<dbReference type="EMBL" id="LQQY01000012">
    <property type="protein sequence ID" value="KZE49570.1"/>
    <property type="molecule type" value="Genomic_DNA"/>
</dbReference>
<evidence type="ECO:0000313" key="11">
    <source>
        <dbReference type="Proteomes" id="UP000076510"/>
    </source>
</evidence>